<organism evidence="1 2">
    <name type="scientific">Falsiroseomonas bella</name>
    <dbReference type="NCBI Taxonomy" id="2184016"/>
    <lineage>
        <taxon>Bacteria</taxon>
        <taxon>Pseudomonadati</taxon>
        <taxon>Pseudomonadota</taxon>
        <taxon>Alphaproteobacteria</taxon>
        <taxon>Acetobacterales</taxon>
        <taxon>Roseomonadaceae</taxon>
        <taxon>Falsiroseomonas</taxon>
    </lineage>
</organism>
<name>A0A317F5X1_9PROT</name>
<dbReference type="Proteomes" id="UP000245765">
    <property type="component" value="Unassembled WGS sequence"/>
</dbReference>
<sequence length="192" mass="21588">MTRQFTPSATLLDGLREDILWLLILIYAHRQRCALPTLATMSYEAFALEALLLESASRDIVTRLTALDDDGRGIRSFQSAFAAMKREGLDPQRTAALDKDVKAFRQSLNDLKVKHRNAYIAHVQELAQVTPRVLDEPVEFADCASRAVNLLDAMSGRTLTYMFKIGSTDELDLRQKLGAPPHEVRSVKRTSR</sequence>
<comment type="caution">
    <text evidence="1">The sequence shown here is derived from an EMBL/GenBank/DDBJ whole genome shotgun (WGS) entry which is preliminary data.</text>
</comment>
<dbReference type="EMBL" id="QGNA01000007">
    <property type="protein sequence ID" value="PWS34414.1"/>
    <property type="molecule type" value="Genomic_DNA"/>
</dbReference>
<evidence type="ECO:0008006" key="3">
    <source>
        <dbReference type="Google" id="ProtNLM"/>
    </source>
</evidence>
<gene>
    <name evidence="1" type="ORF">DFH01_25705</name>
</gene>
<evidence type="ECO:0000313" key="1">
    <source>
        <dbReference type="EMBL" id="PWS34414.1"/>
    </source>
</evidence>
<protein>
    <recommendedName>
        <fullName evidence="3">HEPN AbiU2-like domain-containing protein</fullName>
    </recommendedName>
</protein>
<dbReference type="RefSeq" id="WP_109873387.1">
    <property type="nucleotide sequence ID" value="NZ_QGNA01000007.1"/>
</dbReference>
<evidence type="ECO:0000313" key="2">
    <source>
        <dbReference type="Proteomes" id="UP000245765"/>
    </source>
</evidence>
<dbReference type="AlphaFoldDB" id="A0A317F5X1"/>
<accession>A0A317F5X1</accession>
<reference evidence="2" key="1">
    <citation type="submission" date="2018-05" db="EMBL/GenBank/DDBJ databases">
        <authorList>
            <person name="Du Z."/>
            <person name="Wang X."/>
        </authorList>
    </citation>
    <scope>NUCLEOTIDE SEQUENCE [LARGE SCALE GENOMIC DNA]</scope>
    <source>
        <strain evidence="2">CQN31</strain>
    </source>
</reference>
<proteinExistence type="predicted"/>
<keyword evidence="2" id="KW-1185">Reference proteome</keyword>
<dbReference type="OrthoDB" id="8479309at2"/>